<protein>
    <submittedName>
        <fullName evidence="2">Uncharacterized protein</fullName>
    </submittedName>
</protein>
<dbReference type="AlphaFoldDB" id="A0A1D2J500"/>
<gene>
    <name evidence="2" type="ORF">ACO22_07303</name>
</gene>
<dbReference type="PANTHER" id="PTHR36223:SF1">
    <property type="entry name" value="TRANSCRIPTION ELONGATION FACTOR EAF N-TERMINAL DOMAIN-CONTAINING PROTEIN"/>
    <property type="match status" value="1"/>
</dbReference>
<evidence type="ECO:0000313" key="2">
    <source>
        <dbReference type="EMBL" id="ODH13388.1"/>
    </source>
</evidence>
<feature type="compositionally biased region" description="Polar residues" evidence="1">
    <location>
        <begin position="776"/>
        <end position="793"/>
    </location>
</feature>
<sequence length="812" mass="90897">MPTLKQLTCQVEWAGSNVPFKEYGTTYGDGWVESYIAIPDAPSPFSINLKSNDYIAPGLAMFVSMDGVYQCNRNRNDLLPTSKSPEVSRMYRDVSFRVRQREERLPDGSWIGRPWRFEHFHLVEYEPNNPYILKQFEKLGTIQVVVVRCAADPRAESKGYKSNRACTPESAMDPGSEGEGDYSISSDQSFLHDFSGRLQERNDEIGSTFGGLFDGPSEDRGYAPKPHQQSYLQCGPSCHLSFGNRHLKPDEYIPCHNGGHQNPWHIEQQPIIATCCHASHDTRETILHGPNIPQSWTNNSQCHGGCYNPQHDLPFRNCKDNTHLPVSQTGHTHSTSSTSGESLMNNIFYAEPQSDNRFMVRPIVLNVSPQIFRDGPSRNNRNEDPSKVNETGYYVISKGKRVPESSSWGWREHNFAEAGANIDNNRKQKSRQRKGKSARKDNHEQQETGTDNQGEVTNQEWNMDENCSGVNENYDNHGSWYTKGNQQQDRSGGHINTNDGDGEFTPWSYTAGDQATNTIDPQAGDWNTNKGDNNDSNWAQTNDSTANAQPFRSSPAQGQQPPMQQIPNFRQTYNIEQPNFVSPLLSSLTRDEPPLYTVPKSVAQADSLTHQVQLGPHARYLHKIRAPEYQDDMDKPYAVFVFKYRTAGVIRDKFGESVVFNIDDERRKLQALPRAEIVNQLLRAQDLLANSGTNNDNILRMSPLGSFSRPQPPDSGMGGWSGPPNTGSTSANFNNESQQRSRVDCPPRASQWTEWNNANFKGQSTNTQPGEGVGSQMDQSNGRNFSNAHNSSPDPSPGWNAAAGIAPKGVAW</sequence>
<dbReference type="VEuPathDB" id="FungiDB:PABG_03812"/>
<dbReference type="PANTHER" id="PTHR36223">
    <property type="entry name" value="BETA-LACTAMASE-TYPE TRANSPEPTIDASE FOLD DOMAIN CONTAINING PROTEIN"/>
    <property type="match status" value="1"/>
</dbReference>
<evidence type="ECO:0000313" key="3">
    <source>
        <dbReference type="Proteomes" id="UP000242814"/>
    </source>
</evidence>
<feature type="region of interest" description="Disordered" evidence="1">
    <location>
        <begin position="205"/>
        <end position="228"/>
    </location>
</feature>
<dbReference type="Proteomes" id="UP000242814">
    <property type="component" value="Unassembled WGS sequence"/>
</dbReference>
<feature type="compositionally biased region" description="Polar residues" evidence="1">
    <location>
        <begin position="723"/>
        <end position="738"/>
    </location>
</feature>
<feature type="compositionally biased region" description="Basic residues" evidence="1">
    <location>
        <begin position="427"/>
        <end position="437"/>
    </location>
</feature>
<dbReference type="VEuPathDB" id="FungiDB:PADG_00007"/>
<organism evidence="2 3">
    <name type="scientific">Paracoccidioides brasiliensis</name>
    <dbReference type="NCBI Taxonomy" id="121759"/>
    <lineage>
        <taxon>Eukaryota</taxon>
        <taxon>Fungi</taxon>
        <taxon>Dikarya</taxon>
        <taxon>Ascomycota</taxon>
        <taxon>Pezizomycotina</taxon>
        <taxon>Eurotiomycetes</taxon>
        <taxon>Eurotiomycetidae</taxon>
        <taxon>Onygenales</taxon>
        <taxon>Ajellomycetaceae</taxon>
        <taxon>Paracoccidioides</taxon>
    </lineage>
</organism>
<reference evidence="2 3" key="1">
    <citation type="submission" date="2016-06" db="EMBL/GenBank/DDBJ databases">
        <authorList>
            <person name="Kjaerup R.B."/>
            <person name="Dalgaard T.S."/>
            <person name="Juul-Madsen H.R."/>
        </authorList>
    </citation>
    <scope>NUCLEOTIDE SEQUENCE [LARGE SCALE GENOMIC DNA]</scope>
    <source>
        <strain evidence="2 3">Pb300</strain>
    </source>
</reference>
<comment type="caution">
    <text evidence="2">The sequence shown here is derived from an EMBL/GenBank/DDBJ whole genome shotgun (WGS) entry which is preliminary data.</text>
</comment>
<feature type="region of interest" description="Disordered" evidence="1">
    <location>
        <begin position="370"/>
        <end position="390"/>
    </location>
</feature>
<accession>A0A1D2J500</accession>
<feature type="region of interest" description="Disordered" evidence="1">
    <location>
        <begin position="692"/>
        <end position="812"/>
    </location>
</feature>
<feature type="compositionally biased region" description="Polar residues" evidence="1">
    <location>
        <begin position="507"/>
        <end position="564"/>
    </location>
</feature>
<dbReference type="EMBL" id="LZYO01000499">
    <property type="protein sequence ID" value="ODH13388.1"/>
    <property type="molecule type" value="Genomic_DNA"/>
</dbReference>
<name>A0A1D2J500_PARBR</name>
<feature type="compositionally biased region" description="Polar residues" evidence="1">
    <location>
        <begin position="447"/>
        <end position="461"/>
    </location>
</feature>
<feature type="compositionally biased region" description="Polar residues" evidence="1">
    <location>
        <begin position="750"/>
        <end position="769"/>
    </location>
</feature>
<evidence type="ECO:0000256" key="1">
    <source>
        <dbReference type="SAM" id="MobiDB-lite"/>
    </source>
</evidence>
<feature type="region of interest" description="Disordered" evidence="1">
    <location>
        <begin position="419"/>
        <end position="564"/>
    </location>
</feature>
<feature type="region of interest" description="Disordered" evidence="1">
    <location>
        <begin position="158"/>
        <end position="184"/>
    </location>
</feature>
<feature type="compositionally biased region" description="Polar residues" evidence="1">
    <location>
        <begin position="482"/>
        <end position="499"/>
    </location>
</feature>
<proteinExistence type="predicted"/>